<dbReference type="PRINTS" id="PR00455">
    <property type="entry name" value="HTHTETR"/>
</dbReference>
<dbReference type="InterPro" id="IPR023772">
    <property type="entry name" value="DNA-bd_HTH_TetR-type_CS"/>
</dbReference>
<accession>A0A437KD15</accession>
<dbReference type="PROSITE" id="PS50977">
    <property type="entry name" value="HTH_TETR_2"/>
    <property type="match status" value="1"/>
</dbReference>
<dbReference type="AlphaFoldDB" id="A0A437KD15"/>
<evidence type="ECO:0000259" key="4">
    <source>
        <dbReference type="PROSITE" id="PS50977"/>
    </source>
</evidence>
<evidence type="ECO:0000313" key="6">
    <source>
        <dbReference type="Proteomes" id="UP000288024"/>
    </source>
</evidence>
<dbReference type="InterPro" id="IPR036271">
    <property type="entry name" value="Tet_transcr_reg_TetR-rel_C_sf"/>
</dbReference>
<proteinExistence type="predicted"/>
<dbReference type="GO" id="GO:0003677">
    <property type="term" value="F:DNA binding"/>
    <property type="evidence" value="ECO:0007669"/>
    <property type="project" value="UniProtKB-UniRule"/>
</dbReference>
<evidence type="ECO:0000256" key="1">
    <source>
        <dbReference type="ARBA" id="ARBA00022491"/>
    </source>
</evidence>
<dbReference type="PANTHER" id="PTHR43479:SF11">
    <property type="entry name" value="ACREF_ENVCD OPERON REPRESSOR-RELATED"/>
    <property type="match status" value="1"/>
</dbReference>
<dbReference type="InterPro" id="IPR009057">
    <property type="entry name" value="Homeodomain-like_sf"/>
</dbReference>
<dbReference type="NCBIfam" id="NF037937">
    <property type="entry name" value="septum_RefZ"/>
    <property type="match status" value="1"/>
</dbReference>
<keyword evidence="6" id="KW-1185">Reference proteome</keyword>
<gene>
    <name evidence="5" type="ORF">EM808_05335</name>
</gene>
<protein>
    <submittedName>
        <fullName evidence="5">TetR/AcrR family transcriptional regulator</fullName>
    </submittedName>
</protein>
<reference evidence="5 6" key="1">
    <citation type="submission" date="2019-01" db="EMBL/GenBank/DDBJ databases">
        <title>Bacillus sp. M5HDSG1-1, whole genome shotgun sequence.</title>
        <authorList>
            <person name="Tuo L."/>
        </authorList>
    </citation>
    <scope>NUCLEOTIDE SEQUENCE [LARGE SCALE GENOMIC DNA]</scope>
    <source>
        <strain evidence="5 6">M5HDSG1-1</strain>
    </source>
</reference>
<organism evidence="5 6">
    <name type="scientific">Niallia taxi</name>
    <dbReference type="NCBI Taxonomy" id="2499688"/>
    <lineage>
        <taxon>Bacteria</taxon>
        <taxon>Bacillati</taxon>
        <taxon>Bacillota</taxon>
        <taxon>Bacilli</taxon>
        <taxon>Bacillales</taxon>
        <taxon>Bacillaceae</taxon>
        <taxon>Niallia</taxon>
    </lineage>
</organism>
<feature type="DNA-binding region" description="H-T-H motif" evidence="3">
    <location>
        <begin position="26"/>
        <end position="45"/>
    </location>
</feature>
<comment type="caution">
    <text evidence="5">The sequence shown here is derived from an EMBL/GenBank/DDBJ whole genome shotgun (WGS) entry which is preliminary data.</text>
</comment>
<dbReference type="Pfam" id="PF00440">
    <property type="entry name" value="TetR_N"/>
    <property type="match status" value="1"/>
</dbReference>
<dbReference type="Gene3D" id="1.10.357.10">
    <property type="entry name" value="Tetracycline Repressor, domain 2"/>
    <property type="match status" value="1"/>
</dbReference>
<evidence type="ECO:0000313" key="5">
    <source>
        <dbReference type="EMBL" id="RVT64939.1"/>
    </source>
</evidence>
<dbReference type="SUPFAM" id="SSF46689">
    <property type="entry name" value="Homeodomain-like"/>
    <property type="match status" value="1"/>
</dbReference>
<dbReference type="InterPro" id="IPR001647">
    <property type="entry name" value="HTH_TetR"/>
</dbReference>
<keyword evidence="1" id="KW-0678">Repressor</keyword>
<sequence>MKRNSKEAIVESAITLFNRNGYDGTSIRDIAGHAKVNIANISYYFNGKHGLLEHCFTTYFENYMEVLEAASHRDFNSMSEKLKHVVREIIEFQWQNLQLTRFVLREVSIDSQVVREIMSTYYVKERYYLLSILEEGIEKKEFAKQSVQYSMIQLKSFLTMPFLNASYIQEVLHIYLNEAYFIKKYLIEINRWIDEVLCSSYSLTVSN</sequence>
<feature type="domain" description="HTH tetR-type" evidence="4">
    <location>
        <begin position="3"/>
        <end position="63"/>
    </location>
</feature>
<dbReference type="SUPFAM" id="SSF48498">
    <property type="entry name" value="Tetracyclin repressor-like, C-terminal domain"/>
    <property type="match status" value="1"/>
</dbReference>
<dbReference type="InterPro" id="IPR050624">
    <property type="entry name" value="HTH-type_Tx_Regulator"/>
</dbReference>
<dbReference type="Proteomes" id="UP000288024">
    <property type="component" value="Unassembled WGS sequence"/>
</dbReference>
<dbReference type="RefSeq" id="WP_127736993.1">
    <property type="nucleotide sequence ID" value="NZ_RZTZ01000002.1"/>
</dbReference>
<dbReference type="EMBL" id="RZTZ01000002">
    <property type="protein sequence ID" value="RVT64939.1"/>
    <property type="molecule type" value="Genomic_DNA"/>
</dbReference>
<evidence type="ECO:0000256" key="3">
    <source>
        <dbReference type="PROSITE-ProRule" id="PRU00335"/>
    </source>
</evidence>
<keyword evidence="2 3" id="KW-0238">DNA-binding</keyword>
<name>A0A437KD15_9BACI</name>
<evidence type="ECO:0000256" key="2">
    <source>
        <dbReference type="ARBA" id="ARBA00023125"/>
    </source>
</evidence>
<dbReference type="PANTHER" id="PTHR43479">
    <property type="entry name" value="ACREF/ENVCD OPERON REPRESSOR-RELATED"/>
    <property type="match status" value="1"/>
</dbReference>
<dbReference type="PROSITE" id="PS01081">
    <property type="entry name" value="HTH_TETR_1"/>
    <property type="match status" value="1"/>
</dbReference>